<dbReference type="Gene3D" id="2.60.40.420">
    <property type="entry name" value="Cupredoxins - blue copper proteins"/>
    <property type="match status" value="1"/>
</dbReference>
<proteinExistence type="predicted"/>
<evidence type="ECO:0000256" key="2">
    <source>
        <dbReference type="ARBA" id="ARBA00022448"/>
    </source>
</evidence>
<accession>A0A4D6H7H6</accession>
<dbReference type="STRING" id="1457250.GCA_000755225_02343"/>
<feature type="compositionally biased region" description="Low complexity" evidence="7">
    <location>
        <begin position="18"/>
        <end position="30"/>
    </location>
</feature>
<evidence type="ECO:0000313" key="10">
    <source>
        <dbReference type="EMBL" id="QCC49753.1"/>
    </source>
</evidence>
<protein>
    <submittedName>
        <fullName evidence="10">Halocyanin</fullName>
    </submittedName>
</protein>
<feature type="transmembrane region" description="Helical" evidence="8">
    <location>
        <begin position="183"/>
        <end position="205"/>
    </location>
</feature>
<dbReference type="Proteomes" id="UP000296706">
    <property type="component" value="Chromosome"/>
</dbReference>
<evidence type="ECO:0000259" key="9">
    <source>
        <dbReference type="Pfam" id="PF00127"/>
    </source>
</evidence>
<reference evidence="10 11" key="1">
    <citation type="journal article" date="2019" name="Nat. Commun.">
        <title>A new type of DNA phosphorothioation-based antiviral system in archaea.</title>
        <authorList>
            <person name="Xiong L."/>
            <person name="Liu S."/>
            <person name="Chen S."/>
            <person name="Xiao Y."/>
            <person name="Zhu B."/>
            <person name="Gao Y."/>
            <person name="Zhang Y."/>
            <person name="Chen B."/>
            <person name="Luo J."/>
            <person name="Deng Z."/>
            <person name="Chen X."/>
            <person name="Wang L."/>
            <person name="Chen S."/>
        </authorList>
    </citation>
    <scope>NUCLEOTIDE SEQUENCE [LARGE SCALE GENOMIC DNA]</scope>
    <source>
        <strain evidence="10 11">CBA1105</strain>
    </source>
</reference>
<evidence type="ECO:0000256" key="1">
    <source>
        <dbReference type="ARBA" id="ARBA00004370"/>
    </source>
</evidence>
<dbReference type="KEGG" id="hsn:DV733_00265"/>
<feature type="region of interest" description="Disordered" evidence="7">
    <location>
        <begin position="18"/>
        <end position="54"/>
    </location>
</feature>
<dbReference type="InterPro" id="IPR008972">
    <property type="entry name" value="Cupredoxin"/>
</dbReference>
<dbReference type="PANTHER" id="PTHR34192:SF10">
    <property type="entry name" value="PLASTOCYANIN MAJOR ISOFORM, CHLOROPLASTIC-RELATED"/>
    <property type="match status" value="1"/>
</dbReference>
<dbReference type="PANTHER" id="PTHR34192">
    <property type="entry name" value="PLASTOCYANIN MAJOR ISOFORM, CHLOROPLASTIC-RELATED"/>
    <property type="match status" value="1"/>
</dbReference>
<keyword evidence="11" id="KW-1185">Reference proteome</keyword>
<dbReference type="EMBL" id="CP031310">
    <property type="protein sequence ID" value="QCC49753.1"/>
    <property type="molecule type" value="Genomic_DNA"/>
</dbReference>
<keyword evidence="2" id="KW-0813">Transport</keyword>
<dbReference type="InterPro" id="IPR028871">
    <property type="entry name" value="BlueCu_1_BS"/>
</dbReference>
<dbReference type="PROSITE" id="PS00196">
    <property type="entry name" value="COPPER_BLUE"/>
    <property type="match status" value="1"/>
</dbReference>
<dbReference type="Pfam" id="PF00127">
    <property type="entry name" value="Copper-bind"/>
    <property type="match status" value="1"/>
</dbReference>
<dbReference type="GO" id="GO:0005507">
    <property type="term" value="F:copper ion binding"/>
    <property type="evidence" value="ECO:0007669"/>
    <property type="project" value="InterPro"/>
</dbReference>
<keyword evidence="6 8" id="KW-0472">Membrane</keyword>
<dbReference type="InterPro" id="IPR000923">
    <property type="entry name" value="BlueCu_1"/>
</dbReference>
<evidence type="ECO:0000256" key="6">
    <source>
        <dbReference type="ARBA" id="ARBA00023136"/>
    </source>
</evidence>
<dbReference type="OrthoDB" id="11088at2157"/>
<keyword evidence="8" id="KW-0812">Transmembrane</keyword>
<sequence length="218" mass="22438">MNRRDFLRTAGGAAGGTAALAASGSASAAESGGGGGGGSTRPQWPSYVSDADNQGYQDLRDQDEVTISVDSNFFDPTFIWVSPETTITWSFDASGHNVKFNSQPEGAELAGTAGGEFDVIETGQTHSVTPTTGGIYTYYCGPHEGQGMKGAIAVGDDVSTQTVGGGGGGGEPNPEHMGVPFQAHFVGLATLLMIGVSYVFTFFFLKYGESSHTKGGSN</sequence>
<keyword evidence="8" id="KW-1133">Transmembrane helix</keyword>
<name>A0A4D6H7H6_9EURY</name>
<dbReference type="RefSeq" id="WP_049993199.1">
    <property type="nucleotide sequence ID" value="NZ_CP031310.1"/>
</dbReference>
<keyword evidence="4" id="KW-0249">Electron transport</keyword>
<comment type="subcellular location">
    <subcellularLocation>
        <location evidence="1">Membrane</location>
    </subcellularLocation>
</comment>
<evidence type="ECO:0000256" key="7">
    <source>
        <dbReference type="SAM" id="MobiDB-lite"/>
    </source>
</evidence>
<dbReference type="GeneID" id="39846257"/>
<keyword evidence="3" id="KW-0479">Metal-binding</keyword>
<evidence type="ECO:0000256" key="8">
    <source>
        <dbReference type="SAM" id="Phobius"/>
    </source>
</evidence>
<evidence type="ECO:0000256" key="4">
    <source>
        <dbReference type="ARBA" id="ARBA00022982"/>
    </source>
</evidence>
<organism evidence="10 11">
    <name type="scientific">Halapricum salinum</name>
    <dbReference type="NCBI Taxonomy" id="1457250"/>
    <lineage>
        <taxon>Archaea</taxon>
        <taxon>Methanobacteriati</taxon>
        <taxon>Methanobacteriota</taxon>
        <taxon>Stenosarchaea group</taxon>
        <taxon>Halobacteria</taxon>
        <taxon>Halobacteriales</taxon>
        <taxon>Haloarculaceae</taxon>
        <taxon>Halapricum</taxon>
    </lineage>
</organism>
<dbReference type="SUPFAM" id="SSF49503">
    <property type="entry name" value="Cupredoxins"/>
    <property type="match status" value="1"/>
</dbReference>
<dbReference type="GO" id="GO:0009055">
    <property type="term" value="F:electron transfer activity"/>
    <property type="evidence" value="ECO:0007669"/>
    <property type="project" value="InterPro"/>
</dbReference>
<feature type="domain" description="Blue (type 1) copper" evidence="9">
    <location>
        <begin position="73"/>
        <end position="154"/>
    </location>
</feature>
<keyword evidence="5" id="KW-0186">Copper</keyword>
<evidence type="ECO:0000313" key="11">
    <source>
        <dbReference type="Proteomes" id="UP000296706"/>
    </source>
</evidence>
<dbReference type="PROSITE" id="PS51318">
    <property type="entry name" value="TAT"/>
    <property type="match status" value="1"/>
</dbReference>
<evidence type="ECO:0000256" key="3">
    <source>
        <dbReference type="ARBA" id="ARBA00022723"/>
    </source>
</evidence>
<gene>
    <name evidence="10" type="ORF">DV733_00265</name>
</gene>
<evidence type="ECO:0000256" key="5">
    <source>
        <dbReference type="ARBA" id="ARBA00023008"/>
    </source>
</evidence>
<dbReference type="GO" id="GO:0016020">
    <property type="term" value="C:membrane"/>
    <property type="evidence" value="ECO:0007669"/>
    <property type="project" value="UniProtKB-SubCell"/>
</dbReference>
<dbReference type="InterPro" id="IPR006311">
    <property type="entry name" value="TAT_signal"/>
</dbReference>
<dbReference type="AlphaFoldDB" id="A0A4D6H7H6"/>